<evidence type="ECO:0000256" key="1">
    <source>
        <dbReference type="SAM" id="MobiDB-lite"/>
    </source>
</evidence>
<feature type="compositionally biased region" description="Pro residues" evidence="1">
    <location>
        <begin position="32"/>
        <end position="45"/>
    </location>
</feature>
<feature type="region of interest" description="Disordered" evidence="1">
    <location>
        <begin position="1"/>
        <end position="20"/>
    </location>
</feature>
<protein>
    <submittedName>
        <fullName evidence="2">Uncharacterized protein</fullName>
    </submittedName>
</protein>
<comment type="caution">
    <text evidence="2">The sequence shown here is derived from an EMBL/GenBank/DDBJ whole genome shotgun (WGS) entry which is preliminary data.</text>
</comment>
<name>V5G3E2_BYSSN</name>
<dbReference type="InParanoid" id="V5G3E2"/>
<evidence type="ECO:0000313" key="2">
    <source>
        <dbReference type="EMBL" id="GAD95362.1"/>
    </source>
</evidence>
<organism evidence="2 3">
    <name type="scientific">Byssochlamys spectabilis (strain No. 5 / NBRC 109023)</name>
    <name type="common">Paecilomyces variotii</name>
    <dbReference type="NCBI Taxonomy" id="1356009"/>
    <lineage>
        <taxon>Eukaryota</taxon>
        <taxon>Fungi</taxon>
        <taxon>Dikarya</taxon>
        <taxon>Ascomycota</taxon>
        <taxon>Pezizomycotina</taxon>
        <taxon>Eurotiomycetes</taxon>
        <taxon>Eurotiomycetidae</taxon>
        <taxon>Eurotiales</taxon>
        <taxon>Thermoascaceae</taxon>
        <taxon>Paecilomyces</taxon>
    </lineage>
</organism>
<dbReference type="OrthoDB" id="4347872at2759"/>
<reference evidence="3" key="1">
    <citation type="journal article" date="2014" name="Genome Announc.">
        <title>Draft genome sequence of the formaldehyde-resistant fungus Byssochlamys spectabilis No. 5 (anamorph Paecilomyces variotii No. 5) (NBRC109023).</title>
        <authorList>
            <person name="Oka T."/>
            <person name="Ekino K."/>
            <person name="Fukuda K."/>
            <person name="Nomura Y."/>
        </authorList>
    </citation>
    <scope>NUCLEOTIDE SEQUENCE [LARGE SCALE GENOMIC DNA]</scope>
    <source>
        <strain evidence="3">No. 5 / NBRC 109023</strain>
    </source>
</reference>
<dbReference type="Proteomes" id="UP000018001">
    <property type="component" value="Unassembled WGS sequence"/>
</dbReference>
<accession>V5G3E2</accession>
<feature type="compositionally biased region" description="Polar residues" evidence="1">
    <location>
        <begin position="396"/>
        <end position="405"/>
    </location>
</feature>
<dbReference type="EMBL" id="BAUL01000122">
    <property type="protein sequence ID" value="GAD95362.1"/>
    <property type="molecule type" value="Genomic_DNA"/>
</dbReference>
<proteinExistence type="predicted"/>
<sequence>MMREKLRKLLGDGGPWDRIKDGARRVFRCPVKPKPYRSPPSPPPAYRTLRPPRPRSLWSSDSIFEDASPVFSPDLTGELSDLQSEAKDTEIDLRLLDEMLSFPEPDGPLNPPLPELIATEEAKKELEAYHNGTHPAINGPFPWKDYQQFRDILTACITTGMTMCEIGKFLETTCHRKDKLLDGLVTVMVNAQDPYYAIGRNILSCFGPRDITNGPYYGDVDVGDEILKPAPPKTGAIEMPYFDSPFELKYRRETLFLRPWTFAHPAISDNVDNGVDGGGKVVADGLRLRRLPLQVPSTGTMTRSKSLNARQTMGVEEGTGSIDHPRRTLSLINPTIRPISQLTDNMTPANEPTAQYHYNERSAWSDDSSDDEATTVIHRSWSFRHSRALSWMSGCSMRSKTNSDIGPNLDGSAEKE</sequence>
<dbReference type="AlphaFoldDB" id="V5G3E2"/>
<feature type="region of interest" description="Disordered" evidence="1">
    <location>
        <begin position="396"/>
        <end position="416"/>
    </location>
</feature>
<dbReference type="HOGENOM" id="CLU_660549_0_0_1"/>
<feature type="region of interest" description="Disordered" evidence="1">
    <location>
        <begin position="30"/>
        <end position="53"/>
    </location>
</feature>
<evidence type="ECO:0000313" key="3">
    <source>
        <dbReference type="Proteomes" id="UP000018001"/>
    </source>
</evidence>
<gene>
    <name evidence="2" type="ORF">PVAR5_4004</name>
</gene>
<keyword evidence="3" id="KW-1185">Reference proteome</keyword>